<dbReference type="PANTHER" id="PTHR41247">
    <property type="entry name" value="HTH-TYPE TRANSCRIPTIONAL REPRESSOR YCNK"/>
    <property type="match status" value="1"/>
</dbReference>
<dbReference type="SUPFAM" id="SSF160387">
    <property type="entry name" value="NosL/MerB-like"/>
    <property type="match status" value="2"/>
</dbReference>
<dbReference type="RefSeq" id="WP_012108384.1">
    <property type="nucleotide sequence ID" value="NC_009714.1"/>
</dbReference>
<dbReference type="EMBL" id="CP000776">
    <property type="protein sequence ID" value="ABS51788.1"/>
    <property type="molecule type" value="Genomic_DNA"/>
</dbReference>
<sequence>MKFFLKILFVLSLFFGVSLADEVKFNKMSENPEFLQTGEGKEFCPICGMSIKHNYKTSHASVHKDGTKTQYCSIRCLVADNDAILDEVKVTDAKSEKIIDANKAFYVVGSKVKGTMSKVSKFAFENENDAKDFIKNFGGEIKTFKEAVQIAKNSLAAENVERSKMLKKKMYPKDKKIYENKCQKIDVEKFSKINELKAEVLKSCKDIEPKKAQAVTRYLWDEVKSKSAKIKIDEKDRCAVCAMFVYKYPNFIAKISYENGEYKAFDGVKDMMKFILEPEKYGKKSEKIAKIEVSDYYSQGSINGKTAFYVIGSDVFGPMGNELIAFADESEAKAFKSDHKASKILKFDDIDKAVICELDGFKCE</sequence>
<protein>
    <recommendedName>
        <fullName evidence="4">NosL family protein</fullName>
    </recommendedName>
</protein>
<dbReference type="Pfam" id="PF05573">
    <property type="entry name" value="NosL"/>
    <property type="match status" value="2"/>
</dbReference>
<dbReference type="Gene3D" id="3.30.70.2050">
    <property type="match status" value="2"/>
</dbReference>
<feature type="signal peptide" evidence="1">
    <location>
        <begin position="1"/>
        <end position="20"/>
    </location>
</feature>
<proteinExistence type="predicted"/>
<evidence type="ECO:0000313" key="2">
    <source>
        <dbReference type="EMBL" id="ABS51788.1"/>
    </source>
</evidence>
<gene>
    <name evidence="2" type="ordered locus">CHAB381_0509</name>
</gene>
<dbReference type="AlphaFoldDB" id="A7I0Q6"/>
<dbReference type="InterPro" id="IPR008719">
    <property type="entry name" value="N2O_reductase_NosL"/>
</dbReference>
<evidence type="ECO:0008006" key="4">
    <source>
        <dbReference type="Google" id="ProtNLM"/>
    </source>
</evidence>
<evidence type="ECO:0000256" key="1">
    <source>
        <dbReference type="SAM" id="SignalP"/>
    </source>
</evidence>
<keyword evidence="1" id="KW-0732">Signal</keyword>
<dbReference type="STRING" id="360107.CHAB381_0509"/>
<accession>A7I0Q6</accession>
<keyword evidence="3" id="KW-1185">Reference proteome</keyword>
<organism evidence="2 3">
    <name type="scientific">Campylobacter hominis (strain ATCC BAA-381 / DSM 21671 / CCUG 45161 / LMG 19568 / NCTC 13146 / CH001A)</name>
    <dbReference type="NCBI Taxonomy" id="360107"/>
    <lineage>
        <taxon>Bacteria</taxon>
        <taxon>Pseudomonadati</taxon>
        <taxon>Campylobacterota</taxon>
        <taxon>Epsilonproteobacteria</taxon>
        <taxon>Campylobacterales</taxon>
        <taxon>Campylobacteraceae</taxon>
        <taxon>Campylobacter</taxon>
    </lineage>
</organism>
<evidence type="ECO:0000313" key="3">
    <source>
        <dbReference type="Proteomes" id="UP000002407"/>
    </source>
</evidence>
<dbReference type="HOGENOM" id="CLU_792077_0_0_7"/>
<dbReference type="Proteomes" id="UP000002407">
    <property type="component" value="Chromosome"/>
</dbReference>
<dbReference type="OrthoDB" id="982633at2"/>
<feature type="chain" id="PRO_5002709835" description="NosL family protein" evidence="1">
    <location>
        <begin position="21"/>
        <end position="364"/>
    </location>
</feature>
<name>A7I0Q6_CAMHC</name>
<dbReference type="KEGG" id="cha:CHAB381_0509"/>
<reference evidence="3" key="1">
    <citation type="submission" date="2007-07" db="EMBL/GenBank/DDBJ databases">
        <title>Complete genome sequence of Campylobacter hominis ATCC BAA-381, a commensal isolated from the human gastrointestinal tract.</title>
        <authorList>
            <person name="Fouts D.E."/>
            <person name="Mongodin E.F."/>
            <person name="Puiu D."/>
            <person name="Sebastian Y."/>
            <person name="Miller W.G."/>
            <person name="Mandrell R.E."/>
            <person name="Nelson K.E."/>
        </authorList>
    </citation>
    <scope>NUCLEOTIDE SEQUENCE [LARGE SCALE GENOMIC DNA]</scope>
    <source>
        <strain evidence="3">ATCC BAA-381 / LMG 19568 / NCTC 13146 / CH001A</strain>
    </source>
</reference>
<dbReference type="eggNOG" id="COG4314">
    <property type="taxonomic scope" value="Bacteria"/>
</dbReference>
<dbReference type="PANTHER" id="PTHR41247:SF1">
    <property type="entry name" value="HTH-TYPE TRANSCRIPTIONAL REPRESSOR YCNK"/>
    <property type="match status" value="1"/>
</dbReference>